<comment type="similarity">
    <text evidence="2 5">Belongs to the citrate synthase family.</text>
</comment>
<evidence type="ECO:0000313" key="7">
    <source>
        <dbReference type="Proteomes" id="UP000177480"/>
    </source>
</evidence>
<dbReference type="InterPro" id="IPR016143">
    <property type="entry name" value="Citrate_synth-like_sm_a-sub"/>
</dbReference>
<sequence length="247" mass="27347">MKWRTAISVQKDGELYMRGVRLVDLIGKASFVEAIFLALQGRFPKKNETKMLDAVFVSLIEHGIEVPSAFVARSVASTGNSANAAIAAGVLAMGDFHGGAIEGAARYLQSKETPRGIVAQALKNKEHLPGFGHKVYKTEDPRTHALFEKARELKLPQTYIMRARAIERELKRASGNGIPLNIDGAVAAVMSELGFGWRLGKPFFILGRLPGLIAHIEEEYQNEKPYRRLDSEDVEYVGLPIKKHNHK</sequence>
<comment type="pathway">
    <text evidence="1">Carbohydrate metabolism; tricarboxylic acid cycle.</text>
</comment>
<dbReference type="Gene3D" id="1.10.580.10">
    <property type="entry name" value="Citrate Synthase, domain 1"/>
    <property type="match status" value="2"/>
</dbReference>
<dbReference type="UniPathway" id="UPA00223"/>
<dbReference type="CDD" id="cd06100">
    <property type="entry name" value="CCL_ACL-C"/>
    <property type="match status" value="1"/>
</dbReference>
<keyword evidence="4 5" id="KW-0808">Transferase</keyword>
<dbReference type="InterPro" id="IPR036969">
    <property type="entry name" value="Citrate_synthase_sf"/>
</dbReference>
<dbReference type="GO" id="GO:0005829">
    <property type="term" value="C:cytosol"/>
    <property type="evidence" value="ECO:0007669"/>
    <property type="project" value="TreeGrafter"/>
</dbReference>
<dbReference type="NCBIfam" id="NF004869">
    <property type="entry name" value="PRK06224.1-6"/>
    <property type="match status" value="1"/>
</dbReference>
<dbReference type="GO" id="GO:0005975">
    <property type="term" value="P:carbohydrate metabolic process"/>
    <property type="evidence" value="ECO:0007669"/>
    <property type="project" value="TreeGrafter"/>
</dbReference>
<dbReference type="InterPro" id="IPR019810">
    <property type="entry name" value="Citrate_synthase_AS"/>
</dbReference>
<dbReference type="GO" id="GO:0006099">
    <property type="term" value="P:tricarboxylic acid cycle"/>
    <property type="evidence" value="ECO:0007669"/>
    <property type="project" value="UniProtKB-UniPathway"/>
</dbReference>
<gene>
    <name evidence="6" type="ORF">A2719_01050</name>
</gene>
<dbReference type="Proteomes" id="UP000177480">
    <property type="component" value="Unassembled WGS sequence"/>
</dbReference>
<dbReference type="GO" id="GO:0036440">
    <property type="term" value="F:citrate synthase activity"/>
    <property type="evidence" value="ECO:0007669"/>
    <property type="project" value="UniProtKB-EC"/>
</dbReference>
<dbReference type="SUPFAM" id="SSF48256">
    <property type="entry name" value="Citrate synthase"/>
    <property type="match status" value="1"/>
</dbReference>
<organism evidence="6 7">
    <name type="scientific">Candidatus Ryanbacteria bacterium RIFCSPHIGHO2_01_FULL_45_22</name>
    <dbReference type="NCBI Taxonomy" id="1802114"/>
    <lineage>
        <taxon>Bacteria</taxon>
        <taxon>Candidatus Ryaniibacteriota</taxon>
    </lineage>
</organism>
<evidence type="ECO:0000256" key="1">
    <source>
        <dbReference type="ARBA" id="ARBA00005163"/>
    </source>
</evidence>
<evidence type="ECO:0000256" key="4">
    <source>
        <dbReference type="ARBA" id="ARBA00022679"/>
    </source>
</evidence>
<protein>
    <recommendedName>
        <fullName evidence="3">citrate synthase (unknown stereospecificity)</fullName>
        <ecNumber evidence="3">2.3.3.16</ecNumber>
    </recommendedName>
</protein>
<dbReference type="Gene3D" id="1.10.230.10">
    <property type="entry name" value="Cytochrome P450-Terp, domain 2"/>
    <property type="match status" value="1"/>
</dbReference>
<dbReference type="PROSITE" id="PS00480">
    <property type="entry name" value="CITRATE_SYNTHASE"/>
    <property type="match status" value="1"/>
</dbReference>
<accession>A0A1G2FZU3</accession>
<reference evidence="6 7" key="1">
    <citation type="journal article" date="2016" name="Nat. Commun.">
        <title>Thousands of microbial genomes shed light on interconnected biogeochemical processes in an aquifer system.</title>
        <authorList>
            <person name="Anantharaman K."/>
            <person name="Brown C.T."/>
            <person name="Hug L.A."/>
            <person name="Sharon I."/>
            <person name="Castelle C.J."/>
            <person name="Probst A.J."/>
            <person name="Thomas B.C."/>
            <person name="Singh A."/>
            <person name="Wilkins M.J."/>
            <person name="Karaoz U."/>
            <person name="Brodie E.L."/>
            <person name="Williams K.H."/>
            <person name="Hubbard S.S."/>
            <person name="Banfield J.F."/>
        </authorList>
    </citation>
    <scope>NUCLEOTIDE SEQUENCE [LARGE SCALE GENOMIC DNA]</scope>
</reference>
<evidence type="ECO:0000313" key="6">
    <source>
        <dbReference type="EMBL" id="OGZ43262.1"/>
    </source>
</evidence>
<comment type="caution">
    <text evidence="6">The sequence shown here is derived from an EMBL/GenBank/DDBJ whole genome shotgun (WGS) entry which is preliminary data.</text>
</comment>
<evidence type="ECO:0000256" key="3">
    <source>
        <dbReference type="ARBA" id="ARBA00012972"/>
    </source>
</evidence>
<dbReference type="PANTHER" id="PTHR11739:SF4">
    <property type="entry name" value="CITRATE SYNTHASE, PEROXISOMAL"/>
    <property type="match status" value="1"/>
</dbReference>
<dbReference type="InterPro" id="IPR016142">
    <property type="entry name" value="Citrate_synth-like_lrg_a-sub"/>
</dbReference>
<dbReference type="AlphaFoldDB" id="A0A1G2FZU3"/>
<dbReference type="STRING" id="1802114.A2719_01050"/>
<evidence type="ECO:0000256" key="2">
    <source>
        <dbReference type="ARBA" id="ARBA00010566"/>
    </source>
</evidence>
<dbReference type="InterPro" id="IPR002020">
    <property type="entry name" value="Citrate_synthase"/>
</dbReference>
<evidence type="ECO:0000256" key="5">
    <source>
        <dbReference type="RuleBase" id="RU003406"/>
    </source>
</evidence>
<dbReference type="EC" id="2.3.3.16" evidence="3"/>
<proteinExistence type="inferred from homology"/>
<dbReference type="Pfam" id="PF00285">
    <property type="entry name" value="Citrate_synt"/>
    <property type="match status" value="1"/>
</dbReference>
<dbReference type="EMBL" id="MHNK01000019">
    <property type="protein sequence ID" value="OGZ43262.1"/>
    <property type="molecule type" value="Genomic_DNA"/>
</dbReference>
<dbReference type="PANTHER" id="PTHR11739">
    <property type="entry name" value="CITRATE SYNTHASE"/>
    <property type="match status" value="1"/>
</dbReference>
<name>A0A1G2FZU3_9BACT</name>